<evidence type="ECO:0000256" key="7">
    <source>
        <dbReference type="PIRSR" id="PIRSR604808-2"/>
    </source>
</evidence>
<dbReference type="RefSeq" id="WP_146572338.1">
    <property type="nucleotide sequence ID" value="NZ_CP042306.1"/>
</dbReference>
<dbReference type="PROSITE" id="PS00726">
    <property type="entry name" value="AP_NUCLEASE_F1_1"/>
    <property type="match status" value="1"/>
</dbReference>
<evidence type="ECO:0000256" key="1">
    <source>
        <dbReference type="ARBA" id="ARBA00001936"/>
    </source>
</evidence>
<evidence type="ECO:0000256" key="8">
    <source>
        <dbReference type="PIRSR" id="PIRSR604808-3"/>
    </source>
</evidence>
<evidence type="ECO:0000256" key="5">
    <source>
        <dbReference type="ARBA" id="ARBA00022842"/>
    </source>
</evidence>
<dbReference type="GO" id="GO:0003677">
    <property type="term" value="F:DNA binding"/>
    <property type="evidence" value="ECO:0007669"/>
    <property type="project" value="InterPro"/>
</dbReference>
<dbReference type="OrthoDB" id="9803914at2"/>
<keyword evidence="4 10" id="KW-0378">Hydrolase</keyword>
<evidence type="ECO:0000256" key="2">
    <source>
        <dbReference type="ARBA" id="ARBA00007092"/>
    </source>
</evidence>
<sequence length="264" mass="29914">MIIATYNVNGVNGRLPVLLRWLAERQPDVVCLQELKAPQDKFPEAAIAEAGYEAIWHGQKSWNGVAILSRIGTPVETRRALPGDPDEAQSRYIEAAVGGVLIGGLYLPNGNPRPGPKFDYKLRWFDAFARHARELLDADMPVVLAGDYNVMPTDLDVYKPERWRDDALFAPEVRAAYANLVAQGWTDALRTQHPDETIYTFWDYFRNAYGRNAGLRIDHLLLSPTLAGRLRAAEVDRHVRNWEKTSDHAPVWIELGEATRRSRR</sequence>
<name>A0A5B8LM13_9SPHN</name>
<protein>
    <submittedName>
        <fullName evidence="10">Exodeoxyribonuclease III</fullName>
        <ecNumber evidence="10">3.1.11.2</ecNumber>
    </submittedName>
</protein>
<feature type="site" description="Interaction with DNA substrate" evidence="8">
    <location>
        <position position="248"/>
    </location>
</feature>
<dbReference type="InterPro" id="IPR037493">
    <property type="entry name" value="ExoIII-like"/>
</dbReference>
<comment type="similarity">
    <text evidence="2">Belongs to the DNA repair enzymes AP/ExoA family.</text>
</comment>
<dbReference type="CDD" id="cd09086">
    <property type="entry name" value="ExoIII-like_AP-endo"/>
    <property type="match status" value="1"/>
</dbReference>
<keyword evidence="11" id="KW-1185">Reference proteome</keyword>
<dbReference type="EC" id="3.1.11.2" evidence="10"/>
<dbReference type="PROSITE" id="PS00728">
    <property type="entry name" value="AP_NUCLEASE_F1_3"/>
    <property type="match status" value="1"/>
</dbReference>
<dbReference type="EMBL" id="CP042306">
    <property type="protein sequence ID" value="QDZ08130.1"/>
    <property type="molecule type" value="Genomic_DNA"/>
</dbReference>
<reference evidence="10 11" key="1">
    <citation type="submission" date="2019-07" db="EMBL/GenBank/DDBJ databases">
        <title>Full genome sequence of Sphingomonas sp. 4R-6-7(HKS19).</title>
        <authorList>
            <person name="Im W.-T."/>
        </authorList>
    </citation>
    <scope>NUCLEOTIDE SEQUENCE [LARGE SCALE GENOMIC DNA]</scope>
    <source>
        <strain evidence="10 11">HKS19</strain>
    </source>
</reference>
<dbReference type="GO" id="GO:0008311">
    <property type="term" value="F:double-stranded DNA 3'-5' DNA exonuclease activity"/>
    <property type="evidence" value="ECO:0007669"/>
    <property type="project" value="UniProtKB-EC"/>
</dbReference>
<feature type="active site" evidence="6">
    <location>
        <position position="106"/>
    </location>
</feature>
<comment type="cofactor">
    <cofactor evidence="1">
        <name>Mn(2+)</name>
        <dbReference type="ChEBI" id="CHEBI:29035"/>
    </cofactor>
</comment>
<comment type="cofactor">
    <cofactor evidence="7">
        <name>Mg(2+)</name>
        <dbReference type="ChEBI" id="CHEBI:18420"/>
    </cofactor>
    <cofactor evidence="7">
        <name>Mn(2+)</name>
        <dbReference type="ChEBI" id="CHEBI:29035"/>
    </cofactor>
    <text evidence="7">Probably binds two magnesium or manganese ions per subunit.</text>
</comment>
<feature type="site" description="Transition state stabilizer" evidence="8">
    <location>
        <position position="149"/>
    </location>
</feature>
<dbReference type="SUPFAM" id="SSF56219">
    <property type="entry name" value="DNase I-like"/>
    <property type="match status" value="1"/>
</dbReference>
<dbReference type="GO" id="GO:0046872">
    <property type="term" value="F:metal ion binding"/>
    <property type="evidence" value="ECO:0007669"/>
    <property type="project" value="UniProtKB-KW"/>
</dbReference>
<evidence type="ECO:0000256" key="4">
    <source>
        <dbReference type="ARBA" id="ARBA00022801"/>
    </source>
</evidence>
<feature type="site" description="Important for catalytic activity" evidence="8">
    <location>
        <position position="218"/>
    </location>
</feature>
<dbReference type="AlphaFoldDB" id="A0A5B8LM13"/>
<dbReference type="Proteomes" id="UP000315673">
    <property type="component" value="Chromosome"/>
</dbReference>
<evidence type="ECO:0000313" key="10">
    <source>
        <dbReference type="EMBL" id="QDZ08130.1"/>
    </source>
</evidence>
<keyword evidence="3 7" id="KW-0479">Metal-binding</keyword>
<feature type="binding site" evidence="7">
    <location>
        <position position="149"/>
    </location>
    <ligand>
        <name>Mg(2+)</name>
        <dbReference type="ChEBI" id="CHEBI:18420"/>
        <label>1</label>
    </ligand>
</feature>
<dbReference type="GO" id="GO:0006281">
    <property type="term" value="P:DNA repair"/>
    <property type="evidence" value="ECO:0007669"/>
    <property type="project" value="InterPro"/>
</dbReference>
<feature type="domain" description="Endonuclease/exonuclease/phosphatase" evidence="9">
    <location>
        <begin position="4"/>
        <end position="248"/>
    </location>
</feature>
<evidence type="ECO:0000259" key="9">
    <source>
        <dbReference type="Pfam" id="PF03372"/>
    </source>
</evidence>
<evidence type="ECO:0000256" key="3">
    <source>
        <dbReference type="ARBA" id="ARBA00022723"/>
    </source>
</evidence>
<evidence type="ECO:0000313" key="11">
    <source>
        <dbReference type="Proteomes" id="UP000315673"/>
    </source>
</evidence>
<feature type="binding site" evidence="7">
    <location>
        <position position="34"/>
    </location>
    <ligand>
        <name>Mg(2+)</name>
        <dbReference type="ChEBI" id="CHEBI:18420"/>
        <label>1</label>
    </ligand>
</feature>
<feature type="binding site" evidence="7">
    <location>
        <position position="247"/>
    </location>
    <ligand>
        <name>Mg(2+)</name>
        <dbReference type="ChEBI" id="CHEBI:18420"/>
        <label>1</label>
    </ligand>
</feature>
<feature type="binding site" evidence="7">
    <location>
        <position position="248"/>
    </location>
    <ligand>
        <name>Mg(2+)</name>
        <dbReference type="ChEBI" id="CHEBI:18420"/>
        <label>1</label>
    </ligand>
</feature>
<feature type="binding site" evidence="7">
    <location>
        <position position="7"/>
    </location>
    <ligand>
        <name>Mg(2+)</name>
        <dbReference type="ChEBI" id="CHEBI:18420"/>
        <label>1</label>
    </ligand>
</feature>
<dbReference type="PANTHER" id="PTHR43250:SF1">
    <property type="entry name" value="EXODEOXYRIBONUCLEASE III"/>
    <property type="match status" value="1"/>
</dbReference>
<accession>A0A5B8LM13</accession>
<keyword evidence="7" id="KW-0464">Manganese</keyword>
<keyword evidence="5 7" id="KW-0460">Magnesium</keyword>
<gene>
    <name evidence="10" type="primary">xth</name>
    <name evidence="10" type="ORF">FPZ24_12115</name>
</gene>
<dbReference type="InterPro" id="IPR005135">
    <property type="entry name" value="Endo/exonuclease/phosphatase"/>
</dbReference>
<dbReference type="InterPro" id="IPR036691">
    <property type="entry name" value="Endo/exonu/phosph_ase_sf"/>
</dbReference>
<dbReference type="PROSITE" id="PS51435">
    <property type="entry name" value="AP_NUCLEASE_F1_4"/>
    <property type="match status" value="1"/>
</dbReference>
<dbReference type="NCBIfam" id="TIGR00633">
    <property type="entry name" value="xth"/>
    <property type="match status" value="1"/>
</dbReference>
<dbReference type="InterPro" id="IPR020847">
    <property type="entry name" value="AP_endonuclease_F1_BS"/>
</dbReference>
<proteinExistence type="inferred from homology"/>
<feature type="active site" description="Proton donor/acceptor" evidence="6">
    <location>
        <position position="147"/>
    </location>
</feature>
<dbReference type="GO" id="GO:0004519">
    <property type="term" value="F:endonuclease activity"/>
    <property type="evidence" value="ECO:0007669"/>
    <property type="project" value="InterPro"/>
</dbReference>
<feature type="active site" description="Proton acceptor" evidence="6">
    <location>
        <position position="248"/>
    </location>
</feature>
<evidence type="ECO:0000256" key="6">
    <source>
        <dbReference type="PIRSR" id="PIRSR604808-1"/>
    </source>
</evidence>
<dbReference type="NCBIfam" id="TIGR00195">
    <property type="entry name" value="exoDNase_III"/>
    <property type="match status" value="1"/>
</dbReference>
<dbReference type="PANTHER" id="PTHR43250">
    <property type="entry name" value="EXODEOXYRIBONUCLEASE III"/>
    <property type="match status" value="1"/>
</dbReference>
<feature type="binding site" evidence="7">
    <location>
        <position position="147"/>
    </location>
    <ligand>
        <name>Mg(2+)</name>
        <dbReference type="ChEBI" id="CHEBI:18420"/>
        <label>1</label>
    </ligand>
</feature>
<organism evidence="10 11">
    <name type="scientific">Sphingomonas panacisoli</name>
    <dbReference type="NCBI Taxonomy" id="1813879"/>
    <lineage>
        <taxon>Bacteria</taxon>
        <taxon>Pseudomonadati</taxon>
        <taxon>Pseudomonadota</taxon>
        <taxon>Alphaproteobacteria</taxon>
        <taxon>Sphingomonadales</taxon>
        <taxon>Sphingomonadaceae</taxon>
        <taxon>Sphingomonas</taxon>
    </lineage>
</organism>
<dbReference type="Gene3D" id="3.60.10.10">
    <property type="entry name" value="Endonuclease/exonuclease/phosphatase"/>
    <property type="match status" value="1"/>
</dbReference>
<dbReference type="InterPro" id="IPR004808">
    <property type="entry name" value="AP_endonuc_1"/>
</dbReference>
<dbReference type="KEGG" id="spai:FPZ24_12115"/>
<dbReference type="Pfam" id="PF03372">
    <property type="entry name" value="Exo_endo_phos"/>
    <property type="match status" value="1"/>
</dbReference>
<dbReference type="InterPro" id="IPR020848">
    <property type="entry name" value="AP_endonuclease_F1_CS"/>
</dbReference>